<dbReference type="STRING" id="1236220.SAMN04488112_10367"/>
<evidence type="ECO:0000313" key="1">
    <source>
        <dbReference type="EMBL" id="SDC10544.1"/>
    </source>
</evidence>
<organism evidence="1 2">
    <name type="scientific">Melghirimyces thermohalophilus</name>
    <dbReference type="NCBI Taxonomy" id="1236220"/>
    <lineage>
        <taxon>Bacteria</taxon>
        <taxon>Bacillati</taxon>
        <taxon>Bacillota</taxon>
        <taxon>Bacilli</taxon>
        <taxon>Bacillales</taxon>
        <taxon>Thermoactinomycetaceae</taxon>
        <taxon>Melghirimyces</taxon>
    </lineage>
</organism>
<dbReference type="AlphaFoldDB" id="A0A1G6IVP4"/>
<evidence type="ECO:0000313" key="2">
    <source>
        <dbReference type="Proteomes" id="UP000199387"/>
    </source>
</evidence>
<reference evidence="1 2" key="1">
    <citation type="submission" date="2016-10" db="EMBL/GenBank/DDBJ databases">
        <authorList>
            <person name="de Groot N.N."/>
        </authorList>
    </citation>
    <scope>NUCLEOTIDE SEQUENCE [LARGE SCALE GENOMIC DNA]</scope>
    <source>
        <strain evidence="1 2">DSM 45514</strain>
    </source>
</reference>
<accession>A0A1G6IVP4</accession>
<keyword evidence="2" id="KW-1185">Reference proteome</keyword>
<name>A0A1G6IVP4_9BACL</name>
<sequence length="68" mass="7805">MDADRTSVGFFVKMLMGPLVPLYNNNNSRSNETTLNDPVPRISDTGSFFCFTFWTAFPLFMSTPFQRQ</sequence>
<dbReference type="EMBL" id="FMZA01000003">
    <property type="protein sequence ID" value="SDC10544.1"/>
    <property type="molecule type" value="Genomic_DNA"/>
</dbReference>
<proteinExistence type="predicted"/>
<gene>
    <name evidence="1" type="ORF">SAMN04488112_10367</name>
</gene>
<protein>
    <submittedName>
        <fullName evidence="1">Uncharacterized protein</fullName>
    </submittedName>
</protein>
<dbReference type="Proteomes" id="UP000199387">
    <property type="component" value="Unassembled WGS sequence"/>
</dbReference>